<organism evidence="2 3">
    <name type="scientific">Fluviicola chungangensis</name>
    <dbReference type="NCBI Taxonomy" id="2597671"/>
    <lineage>
        <taxon>Bacteria</taxon>
        <taxon>Pseudomonadati</taxon>
        <taxon>Bacteroidota</taxon>
        <taxon>Flavobacteriia</taxon>
        <taxon>Flavobacteriales</taxon>
        <taxon>Crocinitomicaceae</taxon>
        <taxon>Fluviicola</taxon>
    </lineage>
</organism>
<keyword evidence="3" id="KW-1185">Reference proteome</keyword>
<protein>
    <submittedName>
        <fullName evidence="2">Uncharacterized protein</fullName>
    </submittedName>
</protein>
<evidence type="ECO:0000313" key="2">
    <source>
        <dbReference type="EMBL" id="TSJ45008.1"/>
    </source>
</evidence>
<feature type="transmembrane region" description="Helical" evidence="1">
    <location>
        <begin position="63"/>
        <end position="83"/>
    </location>
</feature>
<dbReference type="OrthoDB" id="1120881at2"/>
<dbReference type="RefSeq" id="WP_144333129.1">
    <property type="nucleotide sequence ID" value="NZ_VLPL01000004.1"/>
</dbReference>
<feature type="transmembrane region" description="Helical" evidence="1">
    <location>
        <begin position="23"/>
        <end position="48"/>
    </location>
</feature>
<feature type="transmembrane region" description="Helical" evidence="1">
    <location>
        <begin position="103"/>
        <end position="122"/>
    </location>
</feature>
<sequence length="202" mass="22798">MENEKYLAQLQEIQSMMQKSSKFLSLSGISGILAGTYALIGAGIVYSMRARFISPLRFNSSEFLTVTIIAVAVMVLSFATGVIFSVRKAKRKNEVIWNKVSKLFIMSFMVPLVTGGLFAIILVTKRDFGLVSPVTLLFYGIALVNASRYSFETLRNLGFVFIILGLINSLYIGYGLYFWMFGFGVCHIFYGAYMYLKYDYKK</sequence>
<feature type="transmembrane region" description="Helical" evidence="1">
    <location>
        <begin position="177"/>
        <end position="196"/>
    </location>
</feature>
<dbReference type="EMBL" id="VLPL01000004">
    <property type="protein sequence ID" value="TSJ45008.1"/>
    <property type="molecule type" value="Genomic_DNA"/>
</dbReference>
<dbReference type="AlphaFoldDB" id="A0A556MYY2"/>
<evidence type="ECO:0000313" key="3">
    <source>
        <dbReference type="Proteomes" id="UP000316008"/>
    </source>
</evidence>
<keyword evidence="1" id="KW-1133">Transmembrane helix</keyword>
<dbReference type="Proteomes" id="UP000316008">
    <property type="component" value="Unassembled WGS sequence"/>
</dbReference>
<accession>A0A556MYY2</accession>
<evidence type="ECO:0000256" key="1">
    <source>
        <dbReference type="SAM" id="Phobius"/>
    </source>
</evidence>
<comment type="caution">
    <text evidence="2">The sequence shown here is derived from an EMBL/GenBank/DDBJ whole genome shotgun (WGS) entry which is preliminary data.</text>
</comment>
<feature type="transmembrane region" description="Helical" evidence="1">
    <location>
        <begin position="153"/>
        <end position="171"/>
    </location>
</feature>
<keyword evidence="1" id="KW-0812">Transmembrane</keyword>
<name>A0A556MYY2_9FLAO</name>
<feature type="transmembrane region" description="Helical" evidence="1">
    <location>
        <begin position="128"/>
        <end position="146"/>
    </location>
</feature>
<gene>
    <name evidence="2" type="ORF">FO442_10455</name>
</gene>
<keyword evidence="1" id="KW-0472">Membrane</keyword>
<reference evidence="2 3" key="1">
    <citation type="submission" date="2019-07" db="EMBL/GenBank/DDBJ databases">
        <authorList>
            <person name="Huq M.A."/>
        </authorList>
    </citation>
    <scope>NUCLEOTIDE SEQUENCE [LARGE SCALE GENOMIC DNA]</scope>
    <source>
        <strain evidence="2 3">MAH-3</strain>
    </source>
</reference>
<proteinExistence type="predicted"/>